<feature type="transmembrane region" description="Helical" evidence="2">
    <location>
        <begin position="74"/>
        <end position="91"/>
    </location>
</feature>
<protein>
    <submittedName>
        <fullName evidence="3">Uncharacterized protein</fullName>
    </submittedName>
</protein>
<evidence type="ECO:0000313" key="4">
    <source>
        <dbReference type="Proteomes" id="UP000194154"/>
    </source>
</evidence>
<feature type="compositionally biased region" description="Basic and acidic residues" evidence="1">
    <location>
        <begin position="19"/>
        <end position="39"/>
    </location>
</feature>
<keyword evidence="2" id="KW-1133">Transmembrane helix</keyword>
<dbReference type="STRING" id="1855823.MCCS_16990"/>
<evidence type="ECO:0000256" key="1">
    <source>
        <dbReference type="SAM" id="MobiDB-lite"/>
    </source>
</evidence>
<dbReference type="GeneID" id="35295801"/>
<name>A0A1W7ACK3_9STAP</name>
<keyword evidence="4" id="KW-1185">Reference proteome</keyword>
<feature type="compositionally biased region" description="Basic and acidic residues" evidence="1">
    <location>
        <begin position="99"/>
        <end position="109"/>
    </location>
</feature>
<feature type="compositionally biased region" description="Acidic residues" evidence="1">
    <location>
        <begin position="119"/>
        <end position="130"/>
    </location>
</feature>
<sequence>MTNNKNRNEKGNEVIYDSSKNRHENVTHQADGDTYKNGQKVREGEHHDKVVVDRDHHVREDHVHHEKKSNPLKWILPLLLLLILVPLLFKFCNDNKAAEDDVKTEEKATTEAPTTETTTTEEVETTEEATEEKTSDAQVKSFDLASIVNFDLVA</sequence>
<dbReference type="RefSeq" id="WP_086042896.1">
    <property type="nucleotide sequence ID" value="NZ_CBCRZA010000004.1"/>
</dbReference>
<gene>
    <name evidence="3" type="ORF">MCCS_16990</name>
</gene>
<evidence type="ECO:0000313" key="3">
    <source>
        <dbReference type="EMBL" id="ARQ07335.1"/>
    </source>
</evidence>
<feature type="region of interest" description="Disordered" evidence="1">
    <location>
        <begin position="1"/>
        <end position="39"/>
    </location>
</feature>
<keyword evidence="2" id="KW-0472">Membrane</keyword>
<dbReference type="KEGG" id="mcak:MCCS_16990"/>
<accession>A0A1W7ACK3</accession>
<feature type="region of interest" description="Disordered" evidence="1">
    <location>
        <begin position="99"/>
        <end position="137"/>
    </location>
</feature>
<feature type="compositionally biased region" description="Basic and acidic residues" evidence="1">
    <location>
        <begin position="1"/>
        <end position="12"/>
    </location>
</feature>
<dbReference type="Proteomes" id="UP000194154">
    <property type="component" value="Chromosome"/>
</dbReference>
<dbReference type="OrthoDB" id="2418743at2"/>
<dbReference type="EMBL" id="CP021059">
    <property type="protein sequence ID" value="ARQ07335.1"/>
    <property type="molecule type" value="Genomic_DNA"/>
</dbReference>
<organism evidence="3 4">
    <name type="scientific">Macrococcoides canis</name>
    <dbReference type="NCBI Taxonomy" id="1855823"/>
    <lineage>
        <taxon>Bacteria</taxon>
        <taxon>Bacillati</taxon>
        <taxon>Bacillota</taxon>
        <taxon>Bacilli</taxon>
        <taxon>Bacillales</taxon>
        <taxon>Staphylococcaceae</taxon>
        <taxon>Macrococcoides</taxon>
    </lineage>
</organism>
<proteinExistence type="predicted"/>
<dbReference type="AlphaFoldDB" id="A0A1W7ACK3"/>
<keyword evidence="2" id="KW-0812">Transmembrane</keyword>
<reference evidence="3 4" key="1">
    <citation type="journal article" date="2017" name="Int. J. Syst. Evol. Microbiol.">
        <title>Macrococcus canis sp. nov., a skin bacterium associated with infections in dogs.</title>
        <authorList>
            <person name="Gobeli Brawand S."/>
            <person name="Cotting K."/>
            <person name="Gomez-Sanz E."/>
            <person name="Collaud A."/>
            <person name="Thomann A."/>
            <person name="Brodard I."/>
            <person name="Rodriguez-Campos S."/>
            <person name="Strauss C."/>
            <person name="Perreten V."/>
        </authorList>
    </citation>
    <scope>NUCLEOTIDE SEQUENCE [LARGE SCALE GENOMIC DNA]</scope>
    <source>
        <strain evidence="3 4">KM45013</strain>
    </source>
</reference>
<evidence type="ECO:0000256" key="2">
    <source>
        <dbReference type="SAM" id="Phobius"/>
    </source>
</evidence>